<dbReference type="InterPro" id="IPR011680">
    <property type="entry name" value="FEZ"/>
</dbReference>
<name>A0A8D0CVX7_SANLU</name>
<keyword evidence="3" id="KW-0175">Coiled coil</keyword>
<reference evidence="4" key="2">
    <citation type="submission" date="2025-09" db="UniProtKB">
        <authorList>
            <consortium name="Ensembl"/>
        </authorList>
    </citation>
    <scope>IDENTIFICATION</scope>
</reference>
<organism evidence="4 5">
    <name type="scientific">Sander lucioperca</name>
    <name type="common">Pike-perch</name>
    <name type="synonym">Perca lucioperca</name>
    <dbReference type="NCBI Taxonomy" id="283035"/>
    <lineage>
        <taxon>Eukaryota</taxon>
        <taxon>Metazoa</taxon>
        <taxon>Chordata</taxon>
        <taxon>Craniata</taxon>
        <taxon>Vertebrata</taxon>
        <taxon>Euteleostomi</taxon>
        <taxon>Actinopterygii</taxon>
        <taxon>Neopterygii</taxon>
        <taxon>Teleostei</taxon>
        <taxon>Neoteleostei</taxon>
        <taxon>Acanthomorphata</taxon>
        <taxon>Eupercaria</taxon>
        <taxon>Perciformes</taxon>
        <taxon>Percoidei</taxon>
        <taxon>Percidae</taxon>
        <taxon>Luciopercinae</taxon>
        <taxon>Sander</taxon>
    </lineage>
</organism>
<evidence type="ECO:0000313" key="4">
    <source>
        <dbReference type="Ensembl" id="ENSSLUP00000019592.1"/>
    </source>
</evidence>
<proteinExistence type="inferred from homology"/>
<dbReference type="GO" id="GO:0030424">
    <property type="term" value="C:axon"/>
    <property type="evidence" value="ECO:0007669"/>
    <property type="project" value="TreeGrafter"/>
</dbReference>
<dbReference type="GeneTree" id="ENSGT00940000178119"/>
<comment type="similarity">
    <text evidence="1">Belongs to the zygin family.</text>
</comment>
<evidence type="ECO:0000256" key="1">
    <source>
        <dbReference type="ARBA" id="ARBA00006788"/>
    </source>
</evidence>
<dbReference type="Ensembl" id="ENSSLUT00000020217.1">
    <property type="protein sequence ID" value="ENSSLUP00000019592.1"/>
    <property type="gene ID" value="ENSSLUG00000009046.1"/>
</dbReference>
<keyword evidence="2" id="KW-0597">Phosphoprotein</keyword>
<evidence type="ECO:0000313" key="5">
    <source>
        <dbReference type="Proteomes" id="UP000694568"/>
    </source>
</evidence>
<dbReference type="Pfam" id="PF07763">
    <property type="entry name" value="FEZ"/>
    <property type="match status" value="1"/>
</dbReference>
<accession>A0A8D0CVX7</accession>
<evidence type="ECO:0000256" key="2">
    <source>
        <dbReference type="ARBA" id="ARBA00022553"/>
    </source>
</evidence>
<dbReference type="AlphaFoldDB" id="A0A8D0CVX7"/>
<dbReference type="PANTHER" id="PTHR12394:SF11">
    <property type="entry name" value="FASCICULATION AND ELONGATION PROTEIN ZETA-2"/>
    <property type="match status" value="1"/>
</dbReference>
<reference evidence="4" key="1">
    <citation type="submission" date="2025-08" db="UniProtKB">
        <authorList>
            <consortium name="Ensembl"/>
        </authorList>
    </citation>
    <scope>IDENTIFICATION</scope>
</reference>
<dbReference type="Proteomes" id="UP000694568">
    <property type="component" value="Unplaced"/>
</dbReference>
<keyword evidence="5" id="KW-1185">Reference proteome</keyword>
<protein>
    <submittedName>
        <fullName evidence="4">Uncharacterized protein</fullName>
    </submittedName>
</protein>
<evidence type="ECO:0000256" key="3">
    <source>
        <dbReference type="ARBA" id="ARBA00023054"/>
    </source>
</evidence>
<sequence length="86" mass="9600">MPVDWKQSRTCSLHSPTFNLEEKPVKTDVTAELSDDEELREQLDMHSIIVSCLTEEPLFTAEQVSDMLTSTSGVVNPRCSQTVSSL</sequence>
<dbReference type="PANTHER" id="PTHR12394">
    <property type="entry name" value="ZYGIN"/>
    <property type="match status" value="1"/>
</dbReference>
<dbReference type="GO" id="GO:0005737">
    <property type="term" value="C:cytoplasm"/>
    <property type="evidence" value="ECO:0007669"/>
    <property type="project" value="TreeGrafter"/>
</dbReference>